<dbReference type="EMBL" id="JAOEET010000008">
    <property type="protein sequence ID" value="MDH0566604.1"/>
    <property type="molecule type" value="Genomic_DNA"/>
</dbReference>
<protein>
    <submittedName>
        <fullName evidence="3">CRISPR-associated Cse2 family protein</fullName>
    </submittedName>
    <submittedName>
        <fullName evidence="1">Type I-E CRISPR-associated protein Cse2/CasB</fullName>
    </submittedName>
</protein>
<reference evidence="1" key="2">
    <citation type="submission" date="2022-09" db="EMBL/GenBank/DDBJ databases">
        <title>Intensive care unit water sources are persistently colonized with multi-drug resistant bacteria and are the site of extensive horizontal gene transfer of antibiotic resistance genes.</title>
        <authorList>
            <person name="Diorio-Toth L."/>
        </authorList>
    </citation>
    <scope>NUCLEOTIDE SEQUENCE</scope>
    <source>
        <strain evidence="2">GD03704</strain>
        <strain evidence="1">GD04000</strain>
    </source>
</reference>
<dbReference type="Proteomes" id="UP000255303">
    <property type="component" value="Unassembled WGS sequence"/>
</dbReference>
<dbReference type="Proteomes" id="UP001159292">
    <property type="component" value="Unassembled WGS sequence"/>
</dbReference>
<evidence type="ECO:0000313" key="5">
    <source>
        <dbReference type="Proteomes" id="UP000254084"/>
    </source>
</evidence>
<dbReference type="EMBL" id="JAOCJE010000001">
    <property type="protein sequence ID" value="MDH1338448.1"/>
    <property type="molecule type" value="Genomic_DNA"/>
</dbReference>
<organism evidence="3 6">
    <name type="scientific">Ectopseudomonas oleovorans</name>
    <name type="common">Pseudomonas oleovorans</name>
    <dbReference type="NCBI Taxonomy" id="301"/>
    <lineage>
        <taxon>Bacteria</taxon>
        <taxon>Pseudomonadati</taxon>
        <taxon>Pseudomonadota</taxon>
        <taxon>Gammaproteobacteria</taxon>
        <taxon>Pseudomonadales</taxon>
        <taxon>Pseudomonadaceae</taxon>
        <taxon>Ectopseudomonas</taxon>
    </lineage>
</organism>
<evidence type="ECO:0000313" key="1">
    <source>
        <dbReference type="EMBL" id="MDH0566604.1"/>
    </source>
</evidence>
<proteinExistence type="predicted"/>
<dbReference type="CDD" id="cd09731">
    <property type="entry name" value="Cse2_I-E"/>
    <property type="match status" value="1"/>
</dbReference>
<evidence type="ECO:0000313" key="2">
    <source>
        <dbReference type="EMBL" id="MDH1338448.1"/>
    </source>
</evidence>
<accession>A0A379JQ22</accession>
<evidence type="ECO:0000313" key="6">
    <source>
        <dbReference type="Proteomes" id="UP000255303"/>
    </source>
</evidence>
<dbReference type="Proteomes" id="UP000254084">
    <property type="component" value="Unassembled WGS sequence"/>
</dbReference>
<dbReference type="Pfam" id="PF09485">
    <property type="entry name" value="CRISPR_Cse2"/>
    <property type="match status" value="1"/>
</dbReference>
<dbReference type="InterPro" id="IPR013382">
    <property type="entry name" value="CRISPR-assoc_prot_Cse2"/>
</dbReference>
<dbReference type="Gene3D" id="1.10.520.40">
    <property type="entry name" value="CRISPR-associated protein Cse2"/>
    <property type="match status" value="1"/>
</dbReference>
<evidence type="ECO:0000313" key="3">
    <source>
        <dbReference type="EMBL" id="SUD50434.1"/>
    </source>
</evidence>
<sequence length="180" mass="20322">MSEFAQNFIAHLQRLQEHDRGAMATLRRSLSFEPGSYPPAYPYVERFVAVERHAQDASRLALYLTAGLYAAHPHHGARSLAASLGELMRKRESASIELRFIALLGADAENLAVYLRQIISLLAADDRALDYGVLLRDLSVWLNPYIDAERRDNVRQRWARDFYRALAAPAAEPTEQAVND</sequence>
<dbReference type="InterPro" id="IPR038287">
    <property type="entry name" value="Cse2_sf"/>
</dbReference>
<dbReference type="EMBL" id="UGUW01000004">
    <property type="protein sequence ID" value="SUD58836.1"/>
    <property type="molecule type" value="Genomic_DNA"/>
</dbReference>
<dbReference type="NCBIfam" id="TIGR02548">
    <property type="entry name" value="casB_cse2"/>
    <property type="match status" value="1"/>
</dbReference>
<reference evidence="5 6" key="1">
    <citation type="submission" date="2018-06" db="EMBL/GenBank/DDBJ databases">
        <authorList>
            <consortium name="Pathogen Informatics"/>
            <person name="Doyle S."/>
        </authorList>
    </citation>
    <scope>NUCLEOTIDE SEQUENCE [LARGE SCALE GENOMIC DNA]</scope>
    <source>
        <strain evidence="3 6">NCTC10692</strain>
        <strain evidence="4 5">NCTC10860</strain>
    </source>
</reference>
<dbReference type="RefSeq" id="WP_004424722.1">
    <property type="nucleotide sequence ID" value="NZ_CP104579.1"/>
</dbReference>
<evidence type="ECO:0000313" key="4">
    <source>
        <dbReference type="EMBL" id="SUD58836.1"/>
    </source>
</evidence>
<name>A0A061CTV7_ECTOL</name>
<dbReference type="AlphaFoldDB" id="A0A061CTV7"/>
<dbReference type="Proteomes" id="UP001161697">
    <property type="component" value="Unassembled WGS sequence"/>
</dbReference>
<gene>
    <name evidence="1" type="primary">casB</name>
    <name evidence="2" type="ORF">N5J11_04115</name>
    <name evidence="1" type="ORF">N7671_04890</name>
    <name evidence="3" type="ORF">NCTC10692_00840</name>
    <name evidence="4" type="ORF">NCTC10860_01089</name>
</gene>
<accession>A0A061CTV7</accession>
<dbReference type="EMBL" id="UGUV01000002">
    <property type="protein sequence ID" value="SUD50434.1"/>
    <property type="molecule type" value="Genomic_DNA"/>
</dbReference>